<evidence type="ECO:0000313" key="2">
    <source>
        <dbReference type="EMBL" id="KAK8075829.1"/>
    </source>
</evidence>
<reference evidence="2 3" key="1">
    <citation type="submission" date="2023-01" db="EMBL/GenBank/DDBJ databases">
        <title>Analysis of 21 Apiospora genomes using comparative genomics revels a genus with tremendous synthesis potential of carbohydrate active enzymes and secondary metabolites.</title>
        <authorList>
            <person name="Sorensen T."/>
        </authorList>
    </citation>
    <scope>NUCLEOTIDE SEQUENCE [LARGE SCALE GENOMIC DNA]</scope>
    <source>
        <strain evidence="2 3">CBS 114990</strain>
    </source>
</reference>
<dbReference type="GeneID" id="92047867"/>
<name>A0ABR1W0X0_9PEZI</name>
<sequence>MSSNNNSGYSYNSSGTNSQVSRGDGAAQCACVGSGHLQLITTYQGNHYCSRDYGSSDAISNSYHYSNTNPNGSTYHQSSSGTSTYTTPGGDTYRSSGGSSGGKK</sequence>
<organism evidence="2 3">
    <name type="scientific">Apiospora hydei</name>
    <dbReference type="NCBI Taxonomy" id="1337664"/>
    <lineage>
        <taxon>Eukaryota</taxon>
        <taxon>Fungi</taxon>
        <taxon>Dikarya</taxon>
        <taxon>Ascomycota</taxon>
        <taxon>Pezizomycotina</taxon>
        <taxon>Sordariomycetes</taxon>
        <taxon>Xylariomycetidae</taxon>
        <taxon>Amphisphaeriales</taxon>
        <taxon>Apiosporaceae</taxon>
        <taxon>Apiospora</taxon>
    </lineage>
</organism>
<comment type="caution">
    <text evidence="2">The sequence shown here is derived from an EMBL/GenBank/DDBJ whole genome shotgun (WGS) entry which is preliminary data.</text>
</comment>
<feature type="compositionally biased region" description="Low complexity" evidence="1">
    <location>
        <begin position="72"/>
        <end position="97"/>
    </location>
</feature>
<proteinExistence type="predicted"/>
<keyword evidence="3" id="KW-1185">Reference proteome</keyword>
<dbReference type="Proteomes" id="UP001433268">
    <property type="component" value="Unassembled WGS sequence"/>
</dbReference>
<evidence type="ECO:0000313" key="3">
    <source>
        <dbReference type="Proteomes" id="UP001433268"/>
    </source>
</evidence>
<dbReference type="EMBL" id="JAQQWN010000007">
    <property type="protein sequence ID" value="KAK8075829.1"/>
    <property type="molecule type" value="Genomic_DNA"/>
</dbReference>
<gene>
    <name evidence="2" type="ORF">PG997_010492</name>
</gene>
<feature type="region of interest" description="Disordered" evidence="1">
    <location>
        <begin position="61"/>
        <end position="104"/>
    </location>
</feature>
<protein>
    <submittedName>
        <fullName evidence="2">Uncharacterized protein</fullName>
    </submittedName>
</protein>
<evidence type="ECO:0000256" key="1">
    <source>
        <dbReference type="SAM" id="MobiDB-lite"/>
    </source>
</evidence>
<accession>A0ABR1W0X0</accession>
<dbReference type="RefSeq" id="XP_066666769.1">
    <property type="nucleotide sequence ID" value="XM_066814807.1"/>
</dbReference>
<feature type="region of interest" description="Disordered" evidence="1">
    <location>
        <begin position="1"/>
        <end position="23"/>
    </location>
</feature>
<feature type="compositionally biased region" description="Polar residues" evidence="1">
    <location>
        <begin position="61"/>
        <end position="71"/>
    </location>
</feature>
<feature type="compositionally biased region" description="Low complexity" evidence="1">
    <location>
        <begin position="1"/>
        <end position="18"/>
    </location>
</feature>